<accession>A0A8X7WQN4</accession>
<name>A0A8X7WQN4_POLSE</name>
<dbReference type="SUPFAM" id="SSF82895">
    <property type="entry name" value="TSP-1 type 1 repeat"/>
    <property type="match status" value="1"/>
</dbReference>
<feature type="non-terminal residue" evidence="4">
    <location>
        <position position="194"/>
    </location>
</feature>
<reference evidence="4 5" key="1">
    <citation type="journal article" date="2021" name="Cell">
        <title>Tracing the genetic footprints of vertebrate landing in non-teleost ray-finned fishes.</title>
        <authorList>
            <person name="Bi X."/>
            <person name="Wang K."/>
            <person name="Yang L."/>
            <person name="Pan H."/>
            <person name="Jiang H."/>
            <person name="Wei Q."/>
            <person name="Fang M."/>
            <person name="Yu H."/>
            <person name="Zhu C."/>
            <person name="Cai Y."/>
            <person name="He Y."/>
            <person name="Gan X."/>
            <person name="Zeng H."/>
            <person name="Yu D."/>
            <person name="Zhu Y."/>
            <person name="Jiang H."/>
            <person name="Qiu Q."/>
            <person name="Yang H."/>
            <person name="Zhang Y.E."/>
            <person name="Wang W."/>
            <person name="Zhu M."/>
            <person name="He S."/>
            <person name="Zhang G."/>
        </authorList>
    </citation>
    <scope>NUCLEOTIDE SEQUENCE [LARGE SCALE GENOMIC DNA]</scope>
    <source>
        <strain evidence="4">Bchr_013</strain>
    </source>
</reference>
<keyword evidence="2" id="KW-0964">Secreted</keyword>
<comment type="subcellular location">
    <subcellularLocation>
        <location evidence="1">Secreted</location>
    </subcellularLocation>
</comment>
<organism evidence="4 5">
    <name type="scientific">Polypterus senegalus</name>
    <name type="common">Senegal bichir</name>
    <dbReference type="NCBI Taxonomy" id="55291"/>
    <lineage>
        <taxon>Eukaryota</taxon>
        <taxon>Metazoa</taxon>
        <taxon>Chordata</taxon>
        <taxon>Craniata</taxon>
        <taxon>Vertebrata</taxon>
        <taxon>Euteleostomi</taxon>
        <taxon>Actinopterygii</taxon>
        <taxon>Polypteriformes</taxon>
        <taxon>Polypteridae</taxon>
        <taxon>Polypterus</taxon>
    </lineage>
</organism>
<dbReference type="PANTHER" id="PTHR13723">
    <property type="entry name" value="ADAMTS A DISINTEGRIN AND METALLOPROTEASE WITH THROMBOSPONDIN MOTIFS PROTEASE"/>
    <property type="match status" value="1"/>
</dbReference>
<protein>
    <submittedName>
        <fullName evidence="4">PROP protein</fullName>
    </submittedName>
</protein>
<dbReference type="InterPro" id="IPR050439">
    <property type="entry name" value="ADAMTS_ADAMTS-like"/>
</dbReference>
<dbReference type="Gene3D" id="2.20.100.10">
    <property type="entry name" value="Thrombospondin type-1 (TSP1) repeat"/>
    <property type="match status" value="1"/>
</dbReference>
<dbReference type="Proteomes" id="UP000886611">
    <property type="component" value="Unassembled WGS sequence"/>
</dbReference>
<dbReference type="InterPro" id="IPR000884">
    <property type="entry name" value="TSP1_rpt"/>
</dbReference>
<dbReference type="SMART" id="SM00209">
    <property type="entry name" value="TSP1"/>
    <property type="match status" value="1"/>
</dbReference>
<dbReference type="PANTHER" id="PTHR13723:SF281">
    <property type="entry name" value="PAPILIN"/>
    <property type="match status" value="1"/>
</dbReference>
<dbReference type="GO" id="GO:0031012">
    <property type="term" value="C:extracellular matrix"/>
    <property type="evidence" value="ECO:0007669"/>
    <property type="project" value="TreeGrafter"/>
</dbReference>
<keyword evidence="5" id="KW-1185">Reference proteome</keyword>
<proteinExistence type="predicted"/>
<evidence type="ECO:0000313" key="5">
    <source>
        <dbReference type="Proteomes" id="UP000886611"/>
    </source>
</evidence>
<dbReference type="GO" id="GO:0004222">
    <property type="term" value="F:metalloendopeptidase activity"/>
    <property type="evidence" value="ECO:0007669"/>
    <property type="project" value="TreeGrafter"/>
</dbReference>
<gene>
    <name evidence="4" type="primary">Cfp</name>
    <name evidence="4" type="ORF">GTO96_0007534</name>
</gene>
<evidence type="ECO:0000256" key="2">
    <source>
        <dbReference type="ARBA" id="ARBA00022525"/>
    </source>
</evidence>
<keyword evidence="3" id="KW-1015">Disulfide bond</keyword>
<comment type="caution">
    <text evidence="4">The sequence shown here is derived from an EMBL/GenBank/DDBJ whole genome shotgun (WGS) entry which is preliminary data.</text>
</comment>
<dbReference type="PROSITE" id="PS50092">
    <property type="entry name" value="TSP1"/>
    <property type="match status" value="1"/>
</dbReference>
<dbReference type="AlphaFoldDB" id="A0A8X7WQN4"/>
<sequence length="194" mass="21329">MPAVRQTSTGTQTVWGLFLSYRETQTAIDCHCTPEQTEIPVHGSWSEWVTVSECPVTCGLGLQLQKRECNNPAPKHNGQQCPGENSRKTVCNTNVHCPVMSHEKLFQSNKCKLGARHECTLDVPRYIISIMNWQGSVGNWEVWGGRLSGAASPGPREALQAGRVRIGMYSDLCRAKAAICLDLSGHAMGMWGLC</sequence>
<dbReference type="GO" id="GO:0030198">
    <property type="term" value="P:extracellular matrix organization"/>
    <property type="evidence" value="ECO:0007669"/>
    <property type="project" value="TreeGrafter"/>
</dbReference>
<evidence type="ECO:0000256" key="3">
    <source>
        <dbReference type="ARBA" id="ARBA00023157"/>
    </source>
</evidence>
<evidence type="ECO:0000313" key="4">
    <source>
        <dbReference type="EMBL" id="KAG2455212.1"/>
    </source>
</evidence>
<dbReference type="InterPro" id="IPR036383">
    <property type="entry name" value="TSP1_rpt_sf"/>
</dbReference>
<dbReference type="EMBL" id="JAATIS010009265">
    <property type="protein sequence ID" value="KAG2455212.1"/>
    <property type="molecule type" value="Genomic_DNA"/>
</dbReference>
<dbReference type="GO" id="GO:0006508">
    <property type="term" value="P:proteolysis"/>
    <property type="evidence" value="ECO:0007669"/>
    <property type="project" value="TreeGrafter"/>
</dbReference>
<evidence type="ECO:0000256" key="1">
    <source>
        <dbReference type="ARBA" id="ARBA00004613"/>
    </source>
</evidence>
<dbReference type="FunFam" id="2.20.100.10:FF:000001">
    <property type="entry name" value="semaphorin-5A isoform X1"/>
    <property type="match status" value="1"/>
</dbReference>
<dbReference type="GO" id="GO:0005576">
    <property type="term" value="C:extracellular region"/>
    <property type="evidence" value="ECO:0007669"/>
    <property type="project" value="UniProtKB-SubCell"/>
</dbReference>
<dbReference type="Pfam" id="PF00090">
    <property type="entry name" value="TSP_1"/>
    <property type="match status" value="1"/>
</dbReference>
<feature type="non-terminal residue" evidence="4">
    <location>
        <position position="1"/>
    </location>
</feature>